<feature type="non-terminal residue" evidence="3">
    <location>
        <position position="1"/>
    </location>
</feature>
<dbReference type="Gene3D" id="2.170.130.10">
    <property type="entry name" value="TonB-dependent receptor, plug domain"/>
    <property type="match status" value="1"/>
</dbReference>
<proteinExistence type="inferred from homology"/>
<evidence type="ECO:0000313" key="3">
    <source>
        <dbReference type="EMBL" id="RMS50213.1"/>
    </source>
</evidence>
<dbReference type="PANTHER" id="PTHR30442:SF0">
    <property type="entry name" value="FE(3+) DICITRATE TRANSPORT PROTEIN FECA"/>
    <property type="match status" value="1"/>
</dbReference>
<comment type="subcellular location">
    <subcellularLocation>
        <location evidence="1">Cell outer membrane</location>
        <topology evidence="1">Multi-pass membrane protein</topology>
    </subcellularLocation>
</comment>
<evidence type="ECO:0000259" key="2">
    <source>
        <dbReference type="Pfam" id="PF07715"/>
    </source>
</evidence>
<evidence type="ECO:0000313" key="4">
    <source>
        <dbReference type="Proteomes" id="UP000270834"/>
    </source>
</evidence>
<comment type="caution">
    <text evidence="3">The sequence shown here is derived from an EMBL/GenBank/DDBJ whole genome shotgun (WGS) entry which is preliminary data.</text>
</comment>
<protein>
    <recommendedName>
        <fullName evidence="2">TonB-dependent receptor plug domain-containing protein</fullName>
    </recommendedName>
</protein>
<dbReference type="EMBL" id="RBSQ01000940">
    <property type="protein sequence ID" value="RMS50213.1"/>
    <property type="molecule type" value="Genomic_DNA"/>
</dbReference>
<dbReference type="AlphaFoldDB" id="A0A3M5DLT8"/>
<keyword evidence="1" id="KW-0472">Membrane</keyword>
<dbReference type="PANTHER" id="PTHR30442">
    <property type="entry name" value="IRON III DICITRATE TRANSPORT PROTEIN FECA"/>
    <property type="match status" value="1"/>
</dbReference>
<keyword evidence="1" id="KW-0812">Transmembrane</keyword>
<sequence length="123" mass="12932">DVFEHPGARDVVRREQFQAQGAASTREVLERIPGVSAPLNNGTGSHDLALNFGIRGLNPRLASRSTVLMDGIPVPFAPYGQPQLSLAPVSIGNMDAVDVVRGGGAVRYGPQNVGGIVNFVTRA</sequence>
<dbReference type="InterPro" id="IPR012910">
    <property type="entry name" value="Plug_dom"/>
</dbReference>
<name>A0A3M5DLT8_PSEAI</name>
<feature type="domain" description="TonB-dependent receptor plug" evidence="2">
    <location>
        <begin position="3"/>
        <end position="116"/>
    </location>
</feature>
<evidence type="ECO:0000256" key="1">
    <source>
        <dbReference type="PROSITE-ProRule" id="PRU01360"/>
    </source>
</evidence>
<feature type="non-terminal residue" evidence="3">
    <location>
        <position position="123"/>
    </location>
</feature>
<dbReference type="InterPro" id="IPR039426">
    <property type="entry name" value="TonB-dep_rcpt-like"/>
</dbReference>
<dbReference type="Proteomes" id="UP000270834">
    <property type="component" value="Unassembled WGS sequence"/>
</dbReference>
<keyword evidence="1" id="KW-0813">Transport</keyword>
<dbReference type="GO" id="GO:0009279">
    <property type="term" value="C:cell outer membrane"/>
    <property type="evidence" value="ECO:0007669"/>
    <property type="project" value="UniProtKB-SubCell"/>
</dbReference>
<dbReference type="Pfam" id="PF07715">
    <property type="entry name" value="Plug"/>
    <property type="match status" value="1"/>
</dbReference>
<dbReference type="InterPro" id="IPR037066">
    <property type="entry name" value="Plug_dom_sf"/>
</dbReference>
<gene>
    <name evidence="3" type="ORF">ALP65_04104</name>
</gene>
<dbReference type="PROSITE" id="PS52016">
    <property type="entry name" value="TONB_DEPENDENT_REC_3"/>
    <property type="match status" value="1"/>
</dbReference>
<organism evidence="3 4">
    <name type="scientific">Pseudomonas aeruginosa</name>
    <dbReference type="NCBI Taxonomy" id="287"/>
    <lineage>
        <taxon>Bacteria</taxon>
        <taxon>Pseudomonadati</taxon>
        <taxon>Pseudomonadota</taxon>
        <taxon>Gammaproteobacteria</taxon>
        <taxon>Pseudomonadales</taxon>
        <taxon>Pseudomonadaceae</taxon>
        <taxon>Pseudomonas</taxon>
    </lineage>
</organism>
<accession>A0A3M5DLT8</accession>
<keyword evidence="1" id="KW-0998">Cell outer membrane</keyword>
<dbReference type="GO" id="GO:0033214">
    <property type="term" value="P:siderophore-iron import into cell"/>
    <property type="evidence" value="ECO:0007669"/>
    <property type="project" value="TreeGrafter"/>
</dbReference>
<reference evidence="3 4" key="1">
    <citation type="submission" date="2018-08" db="EMBL/GenBank/DDBJ databases">
        <title>Recombination of ecologically and evolutionarily significant loci maintains genetic cohesion in the Pseudomonas syringae species complex.</title>
        <authorList>
            <person name="Dillon M."/>
            <person name="Thakur S."/>
            <person name="Almeida R.N.D."/>
            <person name="Weir B.S."/>
            <person name="Guttman D.S."/>
        </authorList>
    </citation>
    <scope>NUCLEOTIDE SEQUENCE [LARGE SCALE GENOMIC DNA]</scope>
    <source>
        <strain evidence="3 4">ICMP 7846</strain>
    </source>
</reference>
<comment type="similarity">
    <text evidence="1">Belongs to the TonB-dependent receptor family.</text>
</comment>
<keyword evidence="1" id="KW-1134">Transmembrane beta strand</keyword>
<dbReference type="SUPFAM" id="SSF56935">
    <property type="entry name" value="Porins"/>
    <property type="match status" value="1"/>
</dbReference>